<sequence>METITFPNRHLEIAGILHLPAGFDPAGTYAAVVCVHPGNGVKEQTAGLYAAEMARRGYVALAFDASYQGESGGEPRHLEEPASRVEDIRCAVDHLTTLGYVDEERIGVLGVCAGGGYAVNAAMTDHRIAAVGVVAPISIGRARREGAGSRENTVRLLEEVGRQRTIEARGGQPGIRPWVPDSPEEARAAGITDADVLEAVDYYRTPRGEHPRSANRLRFVSVAPVIAFDAFHLVEELLTQPLQVVVGDRVGSFGSYRDGYELFRRADCDKSLRVVEGAGHYDLYDVPRYVDQAASALGAFFDAHLAAPVSATGMPAGR</sequence>
<dbReference type="InterPro" id="IPR002925">
    <property type="entry name" value="Dienelactn_hydro"/>
</dbReference>
<dbReference type="RefSeq" id="WP_093787337.1">
    <property type="nucleotide sequence ID" value="NZ_FNIE01000014.1"/>
</dbReference>
<keyword evidence="3" id="KW-1185">Reference proteome</keyword>
<gene>
    <name evidence="2" type="ORF">SAMN05216259_114154</name>
</gene>
<dbReference type="GO" id="GO:0016787">
    <property type="term" value="F:hydrolase activity"/>
    <property type="evidence" value="ECO:0007669"/>
    <property type="project" value="InterPro"/>
</dbReference>
<dbReference type="OrthoDB" id="9805123at2"/>
<dbReference type="Gene3D" id="1.10.10.800">
    <property type="match status" value="1"/>
</dbReference>
<organism evidence="2 3">
    <name type="scientific">Actinacidiphila guanduensis</name>
    <dbReference type="NCBI Taxonomy" id="310781"/>
    <lineage>
        <taxon>Bacteria</taxon>
        <taxon>Bacillati</taxon>
        <taxon>Actinomycetota</taxon>
        <taxon>Actinomycetes</taxon>
        <taxon>Kitasatosporales</taxon>
        <taxon>Streptomycetaceae</taxon>
        <taxon>Actinacidiphila</taxon>
    </lineage>
</organism>
<evidence type="ECO:0000259" key="1">
    <source>
        <dbReference type="Pfam" id="PF01738"/>
    </source>
</evidence>
<evidence type="ECO:0000313" key="2">
    <source>
        <dbReference type="EMBL" id="SDO95041.1"/>
    </source>
</evidence>
<protein>
    <recommendedName>
        <fullName evidence="1">Dienelactone hydrolase domain-containing protein</fullName>
    </recommendedName>
</protein>
<reference evidence="2 3" key="1">
    <citation type="submission" date="2016-10" db="EMBL/GenBank/DDBJ databases">
        <authorList>
            <person name="de Groot N.N."/>
        </authorList>
    </citation>
    <scope>NUCLEOTIDE SEQUENCE [LARGE SCALE GENOMIC DNA]</scope>
    <source>
        <strain evidence="2 3">CGMCC 4.2022</strain>
    </source>
</reference>
<dbReference type="Gene3D" id="3.40.50.1820">
    <property type="entry name" value="alpha/beta hydrolase"/>
    <property type="match status" value="1"/>
</dbReference>
<proteinExistence type="predicted"/>
<dbReference type="Pfam" id="PF01738">
    <property type="entry name" value="DLH"/>
    <property type="match status" value="1"/>
</dbReference>
<dbReference type="InterPro" id="IPR029058">
    <property type="entry name" value="AB_hydrolase_fold"/>
</dbReference>
<dbReference type="AlphaFoldDB" id="A0A1H0NQW8"/>
<dbReference type="SUPFAM" id="SSF53474">
    <property type="entry name" value="alpha/beta-Hydrolases"/>
    <property type="match status" value="1"/>
</dbReference>
<dbReference type="STRING" id="310781.SAMN05216259_114154"/>
<dbReference type="Proteomes" id="UP000199341">
    <property type="component" value="Unassembled WGS sequence"/>
</dbReference>
<dbReference type="PANTHER" id="PTHR47751">
    <property type="entry name" value="SUPERFAMILY HYDROLASE, PUTATIVE (AFU_ORTHOLOGUE AFUA_2G16580)-RELATED"/>
    <property type="match status" value="1"/>
</dbReference>
<dbReference type="PANTHER" id="PTHR47751:SF1">
    <property type="entry name" value="SUPERFAMILY HYDROLASE, PUTATIVE (AFU_ORTHOLOGUE AFUA_2G16580)-RELATED"/>
    <property type="match status" value="1"/>
</dbReference>
<dbReference type="InterPro" id="IPR051411">
    <property type="entry name" value="Polyketide_trans_af380"/>
</dbReference>
<evidence type="ECO:0000313" key="3">
    <source>
        <dbReference type="Proteomes" id="UP000199341"/>
    </source>
</evidence>
<accession>A0A1H0NQW8</accession>
<dbReference type="EMBL" id="FNIE01000014">
    <property type="protein sequence ID" value="SDO95041.1"/>
    <property type="molecule type" value="Genomic_DNA"/>
</dbReference>
<name>A0A1H0NQW8_9ACTN</name>
<feature type="domain" description="Dienelactone hydrolase" evidence="1">
    <location>
        <begin position="27"/>
        <end position="131"/>
    </location>
</feature>